<dbReference type="EMBL" id="AP012319">
    <property type="protein sequence ID" value="BAL90272.1"/>
    <property type="molecule type" value="Genomic_DNA"/>
</dbReference>
<dbReference type="KEGG" id="ams:AMIS_50520"/>
<dbReference type="SUPFAM" id="SSF54427">
    <property type="entry name" value="NTF2-like"/>
    <property type="match status" value="1"/>
</dbReference>
<accession>I0HB85</accession>
<organism evidence="2 3">
    <name type="scientific">Actinoplanes missouriensis (strain ATCC 14538 / DSM 43046 / CBS 188.64 / JCM 3121 / NBRC 102363 / NCIMB 12654 / NRRL B-3342 / UNCC 431)</name>
    <dbReference type="NCBI Taxonomy" id="512565"/>
    <lineage>
        <taxon>Bacteria</taxon>
        <taxon>Bacillati</taxon>
        <taxon>Actinomycetota</taxon>
        <taxon>Actinomycetes</taxon>
        <taxon>Micromonosporales</taxon>
        <taxon>Micromonosporaceae</taxon>
        <taxon>Actinoplanes</taxon>
    </lineage>
</organism>
<dbReference type="InterPro" id="IPR032710">
    <property type="entry name" value="NTF2-like_dom_sf"/>
</dbReference>
<dbReference type="InterPro" id="IPR037401">
    <property type="entry name" value="SnoaL-like"/>
</dbReference>
<dbReference type="OrthoDB" id="9130903at2"/>
<protein>
    <recommendedName>
        <fullName evidence="1">SnoaL-like domain-containing protein</fullName>
    </recommendedName>
</protein>
<evidence type="ECO:0000259" key="1">
    <source>
        <dbReference type="Pfam" id="PF13577"/>
    </source>
</evidence>
<dbReference type="Proteomes" id="UP000007882">
    <property type="component" value="Chromosome"/>
</dbReference>
<dbReference type="eggNOG" id="COG5517">
    <property type="taxonomic scope" value="Bacteria"/>
</dbReference>
<dbReference type="RefSeq" id="WP_014445161.1">
    <property type="nucleotide sequence ID" value="NC_017093.1"/>
</dbReference>
<gene>
    <name evidence="2" type="ordered locus">AMIS_50520</name>
</gene>
<evidence type="ECO:0000313" key="2">
    <source>
        <dbReference type="EMBL" id="BAL90272.1"/>
    </source>
</evidence>
<evidence type="ECO:0000313" key="3">
    <source>
        <dbReference type="Proteomes" id="UP000007882"/>
    </source>
</evidence>
<keyword evidence="3" id="KW-1185">Reference proteome</keyword>
<dbReference type="STRING" id="512565.AMIS_50520"/>
<reference evidence="2 3" key="1">
    <citation type="submission" date="2012-02" db="EMBL/GenBank/DDBJ databases">
        <title>Complete genome sequence of Actinoplanes missouriensis 431 (= NBRC 102363).</title>
        <authorList>
            <person name="Ohnishi Y."/>
            <person name="Ishikawa J."/>
            <person name="Sekine M."/>
            <person name="Hosoyama A."/>
            <person name="Harada T."/>
            <person name="Narita H."/>
            <person name="Hata T."/>
            <person name="Konno Y."/>
            <person name="Tutikane K."/>
            <person name="Fujita N."/>
            <person name="Horinouchi S."/>
            <person name="Hayakawa M."/>
        </authorList>
    </citation>
    <scope>NUCLEOTIDE SEQUENCE [LARGE SCALE GENOMIC DNA]</scope>
    <source>
        <strain evidence="3">ATCC 14538 / DSM 43046 / CBS 188.64 / JCM 3121 / NBRC 102363 / NCIMB 12654 / NRRL B-3342 / UNCC 431</strain>
    </source>
</reference>
<proteinExistence type="predicted"/>
<dbReference type="HOGENOM" id="CLU_144131_0_0_11"/>
<dbReference type="PATRIC" id="fig|512565.3.peg.5045"/>
<feature type="domain" description="SnoaL-like" evidence="1">
    <location>
        <begin position="9"/>
        <end position="132"/>
    </location>
</feature>
<name>I0HB85_ACTM4</name>
<dbReference type="AlphaFoldDB" id="I0HB85"/>
<sequence>MLGAITFTELYAAVSQFYGRQVKLLDTGRFEEYADTYTADGEFQHTPGVPPARTRAGIVAELKRFNSRFDGDPVQRRHLFTMLDVEELPDGTVAANYYALVLTTRPGVKEPVVGPHCVVNDILVWQDGRLFNRSRRVDHDQLFGAAAPA</sequence>
<dbReference type="Pfam" id="PF13577">
    <property type="entry name" value="SnoaL_4"/>
    <property type="match status" value="1"/>
</dbReference>
<dbReference type="Gene3D" id="3.10.450.50">
    <property type="match status" value="1"/>
</dbReference>